<protein>
    <submittedName>
        <fullName evidence="5">Periplasmic protein involved in polysaccharide export</fullName>
    </submittedName>
</protein>
<gene>
    <name evidence="5" type="ORF">SPPYR_3006</name>
</gene>
<evidence type="ECO:0000259" key="4">
    <source>
        <dbReference type="Pfam" id="PF10531"/>
    </source>
</evidence>
<dbReference type="EMBL" id="LT598653">
    <property type="protein sequence ID" value="SBV34126.1"/>
    <property type="molecule type" value="Genomic_DNA"/>
</dbReference>
<dbReference type="AlphaFoldDB" id="A0A1Y5PZL9"/>
<dbReference type="Gene3D" id="3.30.1950.10">
    <property type="entry name" value="wza like domain"/>
    <property type="match status" value="1"/>
</dbReference>
<dbReference type="GO" id="GO:0015159">
    <property type="term" value="F:polysaccharide transmembrane transporter activity"/>
    <property type="evidence" value="ECO:0007669"/>
    <property type="project" value="InterPro"/>
</dbReference>
<dbReference type="PROSITE" id="PS51257">
    <property type="entry name" value="PROKAR_LIPOPROTEIN"/>
    <property type="match status" value="1"/>
</dbReference>
<dbReference type="RefSeq" id="WP_295320725.1">
    <property type="nucleotide sequence ID" value="NZ_LT598653.1"/>
</dbReference>
<organism evidence="5">
    <name type="scientific">uncultured Sphingopyxis sp</name>
    <dbReference type="NCBI Taxonomy" id="310581"/>
    <lineage>
        <taxon>Bacteria</taxon>
        <taxon>Pseudomonadati</taxon>
        <taxon>Pseudomonadota</taxon>
        <taxon>Alphaproteobacteria</taxon>
        <taxon>Sphingomonadales</taxon>
        <taxon>Sphingomonadaceae</taxon>
        <taxon>Sphingopyxis</taxon>
        <taxon>environmental samples</taxon>
    </lineage>
</organism>
<evidence type="ECO:0000256" key="2">
    <source>
        <dbReference type="SAM" id="SignalP"/>
    </source>
</evidence>
<dbReference type="PANTHER" id="PTHR33619:SF3">
    <property type="entry name" value="POLYSACCHARIDE EXPORT PROTEIN GFCE-RELATED"/>
    <property type="match status" value="1"/>
</dbReference>
<feature type="domain" description="Soluble ligand binding" evidence="4">
    <location>
        <begin position="114"/>
        <end position="161"/>
    </location>
</feature>
<evidence type="ECO:0000259" key="3">
    <source>
        <dbReference type="Pfam" id="PF02563"/>
    </source>
</evidence>
<dbReference type="KEGG" id="sphu:SPPYR_3006"/>
<name>A0A1Y5PZL9_9SPHN</name>
<dbReference type="InterPro" id="IPR049712">
    <property type="entry name" value="Poly_export"/>
</dbReference>
<dbReference type="InterPro" id="IPR003715">
    <property type="entry name" value="Poly_export_N"/>
</dbReference>
<feature type="signal peptide" evidence="2">
    <location>
        <begin position="1"/>
        <end position="20"/>
    </location>
</feature>
<dbReference type="Gene3D" id="3.10.560.10">
    <property type="entry name" value="Outer membrane lipoprotein wza domain like"/>
    <property type="match status" value="1"/>
</dbReference>
<feature type="domain" description="Polysaccharide export protein N-terminal" evidence="3">
    <location>
        <begin position="33"/>
        <end position="108"/>
    </location>
</feature>
<evidence type="ECO:0000256" key="1">
    <source>
        <dbReference type="ARBA" id="ARBA00022729"/>
    </source>
</evidence>
<keyword evidence="1 2" id="KW-0732">Signal</keyword>
<sequence length="187" mass="19867">MKWHKQIALAGALAMLGACAGQAPLAGSGAAPPPAEAFRLSPGDKVKIATFGEETLTGDFEVSPAGTIAFPLIGEVKAAGLQTDELSKAIEAKLGDGYLLEPKVSVQVASFRPVYVLGEVNKPGEYPYTQGLTVRGAVAKADGFTYRANEKRVFLKRAGEAGEREYELTADFPVLPGDTIRFGERYF</sequence>
<dbReference type="InterPro" id="IPR019554">
    <property type="entry name" value="Soluble_ligand-bd"/>
</dbReference>
<feature type="chain" id="PRO_5013074110" evidence="2">
    <location>
        <begin position="21"/>
        <end position="187"/>
    </location>
</feature>
<evidence type="ECO:0000313" key="5">
    <source>
        <dbReference type="EMBL" id="SBV34126.1"/>
    </source>
</evidence>
<dbReference type="PANTHER" id="PTHR33619">
    <property type="entry name" value="POLYSACCHARIDE EXPORT PROTEIN GFCE-RELATED"/>
    <property type="match status" value="1"/>
</dbReference>
<dbReference type="Pfam" id="PF02563">
    <property type="entry name" value="Poly_export"/>
    <property type="match status" value="1"/>
</dbReference>
<dbReference type="Pfam" id="PF10531">
    <property type="entry name" value="SLBB"/>
    <property type="match status" value="1"/>
</dbReference>
<proteinExistence type="predicted"/>
<accession>A0A1Y5PZL9</accession>
<reference evidence="5" key="1">
    <citation type="submission" date="2016-03" db="EMBL/GenBank/DDBJ databases">
        <authorList>
            <person name="Ploux O."/>
        </authorList>
    </citation>
    <scope>NUCLEOTIDE SEQUENCE</scope>
    <source>
        <strain evidence="5">UC10</strain>
    </source>
</reference>